<name>A0A0A2UWV8_9BACI</name>
<dbReference type="OrthoDB" id="2933035at2"/>
<organism evidence="1 2">
    <name type="scientific">Pontibacillus chungwhensis BH030062</name>
    <dbReference type="NCBI Taxonomy" id="1385513"/>
    <lineage>
        <taxon>Bacteria</taxon>
        <taxon>Bacillati</taxon>
        <taxon>Bacillota</taxon>
        <taxon>Bacilli</taxon>
        <taxon>Bacillales</taxon>
        <taxon>Bacillaceae</taxon>
        <taxon>Pontibacillus</taxon>
    </lineage>
</organism>
<sequence length="101" mass="11772">MRKKVLAGIGLLFLVIGLTIFSPYNVLSEFNEKGAVKSFISSDRKFKGLEVVDIDYRGSDTYLIQTKDGDLKRYFIVMRYNSSVMNGHWKVFEETSREHYY</sequence>
<dbReference type="AlphaFoldDB" id="A0A0A2UWV8"/>
<dbReference type="eggNOG" id="ENOG502ZSS0">
    <property type="taxonomic scope" value="Bacteria"/>
</dbReference>
<dbReference type="Proteomes" id="UP000030153">
    <property type="component" value="Unassembled WGS sequence"/>
</dbReference>
<evidence type="ECO:0000313" key="2">
    <source>
        <dbReference type="Proteomes" id="UP000030153"/>
    </source>
</evidence>
<evidence type="ECO:0008006" key="3">
    <source>
        <dbReference type="Google" id="ProtNLM"/>
    </source>
</evidence>
<dbReference type="EMBL" id="AVBG01000003">
    <property type="protein sequence ID" value="KGP92379.1"/>
    <property type="molecule type" value="Genomic_DNA"/>
</dbReference>
<protein>
    <recommendedName>
        <fullName evidence="3">DUF3139 domain-containing protein</fullName>
    </recommendedName>
</protein>
<proteinExistence type="predicted"/>
<dbReference type="RefSeq" id="WP_036781363.1">
    <property type="nucleotide sequence ID" value="NZ_AVBG01000003.1"/>
</dbReference>
<accession>A0A0A2UWV8</accession>
<comment type="caution">
    <text evidence="1">The sequence shown here is derived from an EMBL/GenBank/DDBJ whole genome shotgun (WGS) entry which is preliminary data.</text>
</comment>
<reference evidence="1 2" key="1">
    <citation type="submission" date="2013-08" db="EMBL/GenBank/DDBJ databases">
        <title>Genome of Pontibacillus chungwhensis.</title>
        <authorList>
            <person name="Wang Q."/>
            <person name="Wang G."/>
        </authorList>
    </citation>
    <scope>NUCLEOTIDE SEQUENCE [LARGE SCALE GENOMIC DNA]</scope>
    <source>
        <strain evidence="1 2">BH030062</strain>
    </source>
</reference>
<gene>
    <name evidence="1" type="ORF">N780_01380</name>
</gene>
<dbReference type="STRING" id="1385513.N780_01380"/>
<keyword evidence="2" id="KW-1185">Reference proteome</keyword>
<evidence type="ECO:0000313" key="1">
    <source>
        <dbReference type="EMBL" id="KGP92379.1"/>
    </source>
</evidence>